<gene>
    <name evidence="2" type="ORF">H8J20_21630</name>
</gene>
<sequence length="107" mass="12113">MSDKKWYSEEDIVLAKDALSELPDLSKKRLTKTDVLEQLCDQIIELSEKKGYSIEDIRDALSTAGIPTSVKAIREILNSKKKTTSRVRKTSKNSQFESTQDSMNKTS</sequence>
<dbReference type="AlphaFoldDB" id="A0AAW3WYP9"/>
<feature type="compositionally biased region" description="Basic residues" evidence="1">
    <location>
        <begin position="81"/>
        <end position="91"/>
    </location>
</feature>
<evidence type="ECO:0000313" key="2">
    <source>
        <dbReference type="EMBL" id="MBC3214742.1"/>
    </source>
</evidence>
<organism evidence="2 3">
    <name type="scientific">Serratia fonticola</name>
    <dbReference type="NCBI Taxonomy" id="47917"/>
    <lineage>
        <taxon>Bacteria</taxon>
        <taxon>Pseudomonadati</taxon>
        <taxon>Pseudomonadota</taxon>
        <taxon>Gammaproteobacteria</taxon>
        <taxon>Enterobacterales</taxon>
        <taxon>Yersiniaceae</taxon>
        <taxon>Serratia</taxon>
    </lineage>
</organism>
<evidence type="ECO:0000256" key="1">
    <source>
        <dbReference type="SAM" id="MobiDB-lite"/>
    </source>
</evidence>
<feature type="compositionally biased region" description="Polar residues" evidence="1">
    <location>
        <begin position="95"/>
        <end position="107"/>
    </location>
</feature>
<dbReference type="RefSeq" id="WP_179253806.1">
    <property type="nucleotide sequence ID" value="NZ_JACBIV010000032.1"/>
</dbReference>
<evidence type="ECO:0000313" key="3">
    <source>
        <dbReference type="Proteomes" id="UP000659084"/>
    </source>
</evidence>
<feature type="region of interest" description="Disordered" evidence="1">
    <location>
        <begin position="81"/>
        <end position="107"/>
    </location>
</feature>
<dbReference type="EMBL" id="JACNYO010000028">
    <property type="protein sequence ID" value="MBC3214742.1"/>
    <property type="molecule type" value="Genomic_DNA"/>
</dbReference>
<comment type="caution">
    <text evidence="2">The sequence shown here is derived from an EMBL/GenBank/DDBJ whole genome shotgun (WGS) entry which is preliminary data.</text>
</comment>
<accession>A0AAW3WYP9</accession>
<protein>
    <submittedName>
        <fullName evidence="2">Molybdopterin-guanine dinucleotide biosynthesis protein MobC</fullName>
    </submittedName>
</protein>
<name>A0AAW3WYP9_SERFO</name>
<reference evidence="2" key="1">
    <citation type="submission" date="2020-08" db="EMBL/GenBank/DDBJ databases">
        <title>Food and environmental bacterial isolates.</title>
        <authorList>
            <person name="Richter L."/>
            <person name="Du Plessis E.M."/>
            <person name="Duvenage S."/>
            <person name="Allam M."/>
            <person name="Korsten L."/>
        </authorList>
    </citation>
    <scope>NUCLEOTIDE SEQUENCE</scope>
    <source>
        <strain evidence="2">UPMP2127</strain>
    </source>
</reference>
<dbReference type="Proteomes" id="UP000659084">
    <property type="component" value="Unassembled WGS sequence"/>
</dbReference>
<proteinExistence type="predicted"/>